<dbReference type="Proteomes" id="UP000885672">
    <property type="component" value="Unassembled WGS sequence"/>
</dbReference>
<dbReference type="GO" id="GO:0002949">
    <property type="term" value="P:tRNA threonylcarbamoyladenosine modification"/>
    <property type="evidence" value="ECO:0007669"/>
    <property type="project" value="InterPro"/>
</dbReference>
<dbReference type="EMBL" id="DSBX01000007">
    <property type="protein sequence ID" value="HDQ98693.1"/>
    <property type="molecule type" value="Genomic_DNA"/>
</dbReference>
<accession>A0A7V0XE61</accession>
<evidence type="ECO:0000259" key="1">
    <source>
        <dbReference type="Pfam" id="PF00814"/>
    </source>
</evidence>
<proteinExistence type="predicted"/>
<dbReference type="InterPro" id="IPR043129">
    <property type="entry name" value="ATPase_NBD"/>
</dbReference>
<gene>
    <name evidence="2" type="primary">tsaB</name>
    <name evidence="2" type="ORF">ENN51_00180</name>
</gene>
<sequence length="232" mass="24332">MTTLRGPVLGIESSGARSAVALARGEELIRESAREGTNHNEVLLELVDEVLAATGTGLDELAGIGVTVGPGMFTSLRVGIAIALGLALPRDIPLKAVGTLPALAETCRPTRRVLALLDARRGQVYCGLYDSGRALVEPCVIAPDRVGELLREAGGAGLPVAPAGSGVELCREALAGADAIDTGVRFPCAFAVAVLARAGIEREGADRPEDLYPRYLRRTDAEVNRERREDNA</sequence>
<name>A0A7V0XE61_UNCW3</name>
<dbReference type="Pfam" id="PF00814">
    <property type="entry name" value="TsaD"/>
    <property type="match status" value="1"/>
</dbReference>
<dbReference type="Gene3D" id="3.30.420.40">
    <property type="match status" value="2"/>
</dbReference>
<dbReference type="InterPro" id="IPR000905">
    <property type="entry name" value="Gcp-like_dom"/>
</dbReference>
<evidence type="ECO:0000313" key="2">
    <source>
        <dbReference type="EMBL" id="HDQ98693.1"/>
    </source>
</evidence>
<dbReference type="AlphaFoldDB" id="A0A7V0XE61"/>
<dbReference type="GO" id="GO:0005829">
    <property type="term" value="C:cytosol"/>
    <property type="evidence" value="ECO:0007669"/>
    <property type="project" value="TreeGrafter"/>
</dbReference>
<dbReference type="InterPro" id="IPR022496">
    <property type="entry name" value="T6A_TsaB"/>
</dbReference>
<dbReference type="PANTHER" id="PTHR11735:SF11">
    <property type="entry name" value="TRNA THREONYLCARBAMOYLADENOSINE BIOSYNTHESIS PROTEIN TSAB"/>
    <property type="match status" value="1"/>
</dbReference>
<reference evidence="2" key="1">
    <citation type="journal article" date="2020" name="mSystems">
        <title>Genome- and Community-Level Interaction Insights into Carbon Utilization and Element Cycling Functions of Hydrothermarchaeota in Hydrothermal Sediment.</title>
        <authorList>
            <person name="Zhou Z."/>
            <person name="Liu Y."/>
            <person name="Xu W."/>
            <person name="Pan J."/>
            <person name="Luo Z.H."/>
            <person name="Li M."/>
        </authorList>
    </citation>
    <scope>NUCLEOTIDE SEQUENCE [LARGE SCALE GENOMIC DNA]</scope>
    <source>
        <strain evidence="2">SpSt-1182</strain>
    </source>
</reference>
<dbReference type="SUPFAM" id="SSF53067">
    <property type="entry name" value="Actin-like ATPase domain"/>
    <property type="match status" value="2"/>
</dbReference>
<organism evidence="2">
    <name type="scientific">candidate division WOR-3 bacterium</name>
    <dbReference type="NCBI Taxonomy" id="2052148"/>
    <lineage>
        <taxon>Bacteria</taxon>
        <taxon>Bacteria division WOR-3</taxon>
    </lineage>
</organism>
<feature type="domain" description="Gcp-like" evidence="1">
    <location>
        <begin position="37"/>
        <end position="152"/>
    </location>
</feature>
<dbReference type="PANTHER" id="PTHR11735">
    <property type="entry name" value="TRNA N6-ADENOSINE THREONYLCARBAMOYLTRANSFERASE"/>
    <property type="match status" value="1"/>
</dbReference>
<dbReference type="CDD" id="cd24032">
    <property type="entry name" value="ASKHA_NBD_TsaB"/>
    <property type="match status" value="1"/>
</dbReference>
<dbReference type="NCBIfam" id="TIGR03725">
    <property type="entry name" value="T6A_YeaZ"/>
    <property type="match status" value="1"/>
</dbReference>
<protein>
    <submittedName>
        <fullName evidence="2">tRNA (Adenosine(37)-N6)-threonylcarbamoyltransferase complex dimerization subunit type 1 TsaB</fullName>
    </submittedName>
</protein>
<comment type="caution">
    <text evidence="2">The sequence shown here is derived from an EMBL/GenBank/DDBJ whole genome shotgun (WGS) entry which is preliminary data.</text>
</comment>